<dbReference type="AlphaFoldDB" id="A0A0V0GVF4"/>
<organism evidence="1">
    <name type="scientific">Solanum chacoense</name>
    <name type="common">Chaco potato</name>
    <dbReference type="NCBI Taxonomy" id="4108"/>
    <lineage>
        <taxon>Eukaryota</taxon>
        <taxon>Viridiplantae</taxon>
        <taxon>Streptophyta</taxon>
        <taxon>Embryophyta</taxon>
        <taxon>Tracheophyta</taxon>
        <taxon>Spermatophyta</taxon>
        <taxon>Magnoliopsida</taxon>
        <taxon>eudicotyledons</taxon>
        <taxon>Gunneridae</taxon>
        <taxon>Pentapetalae</taxon>
        <taxon>asterids</taxon>
        <taxon>lamiids</taxon>
        <taxon>Solanales</taxon>
        <taxon>Solanaceae</taxon>
        <taxon>Solanoideae</taxon>
        <taxon>Solaneae</taxon>
        <taxon>Solanum</taxon>
    </lineage>
</organism>
<protein>
    <submittedName>
        <fullName evidence="1">Putative ovule protein</fullName>
    </submittedName>
</protein>
<evidence type="ECO:0000313" key="1">
    <source>
        <dbReference type="EMBL" id="JAP12130.1"/>
    </source>
</evidence>
<accession>A0A0V0GVF4</accession>
<name>A0A0V0GVF4_SOLCH</name>
<proteinExistence type="predicted"/>
<reference evidence="1" key="1">
    <citation type="submission" date="2015-12" db="EMBL/GenBank/DDBJ databases">
        <title>Gene expression during late stages of embryo sac development: a critical building block for successful pollen-pistil interactions.</title>
        <authorList>
            <person name="Liu Y."/>
            <person name="Joly V."/>
            <person name="Sabar M."/>
            <person name="Matton D.P."/>
        </authorList>
    </citation>
    <scope>NUCLEOTIDE SEQUENCE</scope>
</reference>
<feature type="non-terminal residue" evidence="1">
    <location>
        <position position="1"/>
    </location>
</feature>
<sequence>PSVAYLPSVSAEDEFDIFSIWRMTSNSSFASKIPVRLFLVTIYGESSRNPEVLTNDVFKLRY</sequence>
<dbReference type="EMBL" id="GEDG01030084">
    <property type="protein sequence ID" value="JAP12130.1"/>
    <property type="molecule type" value="Transcribed_RNA"/>
</dbReference>